<keyword evidence="1" id="KW-0695">RNA-directed DNA polymerase</keyword>
<dbReference type="AlphaFoldDB" id="A0AAV4GZH8"/>
<evidence type="ECO:0000313" key="1">
    <source>
        <dbReference type="EMBL" id="GFR90481.1"/>
    </source>
</evidence>
<name>A0AAV4GZH8_9GAST</name>
<organism evidence="1 2">
    <name type="scientific">Elysia marginata</name>
    <dbReference type="NCBI Taxonomy" id="1093978"/>
    <lineage>
        <taxon>Eukaryota</taxon>
        <taxon>Metazoa</taxon>
        <taxon>Spiralia</taxon>
        <taxon>Lophotrochozoa</taxon>
        <taxon>Mollusca</taxon>
        <taxon>Gastropoda</taxon>
        <taxon>Heterobranchia</taxon>
        <taxon>Euthyneura</taxon>
        <taxon>Panpulmonata</taxon>
        <taxon>Sacoglossa</taxon>
        <taxon>Placobranchoidea</taxon>
        <taxon>Plakobranchidae</taxon>
        <taxon>Elysia</taxon>
    </lineage>
</organism>
<dbReference type="Proteomes" id="UP000762676">
    <property type="component" value="Unassembled WGS sequence"/>
</dbReference>
<sequence>MLEESDDPVVQTMQRSIKTGRKWKVAEAIGEAKECLKMKERAGLRHGVGGRTRQVPKEKLDGCNDWEVSADLPEWDKHPDVIWRTTLRPDIVIHSSSTQEWN</sequence>
<accession>A0AAV4GZH8</accession>
<protein>
    <submittedName>
        <fullName evidence="1">Reverse transcriptase</fullName>
    </submittedName>
</protein>
<reference evidence="1 2" key="1">
    <citation type="journal article" date="2021" name="Elife">
        <title>Chloroplast acquisition without the gene transfer in kleptoplastic sea slugs, Plakobranchus ocellatus.</title>
        <authorList>
            <person name="Maeda T."/>
            <person name="Takahashi S."/>
            <person name="Yoshida T."/>
            <person name="Shimamura S."/>
            <person name="Takaki Y."/>
            <person name="Nagai Y."/>
            <person name="Toyoda A."/>
            <person name="Suzuki Y."/>
            <person name="Arimoto A."/>
            <person name="Ishii H."/>
            <person name="Satoh N."/>
            <person name="Nishiyama T."/>
            <person name="Hasebe M."/>
            <person name="Maruyama T."/>
            <person name="Minagawa J."/>
            <person name="Obokata J."/>
            <person name="Shigenobu S."/>
        </authorList>
    </citation>
    <scope>NUCLEOTIDE SEQUENCE [LARGE SCALE GENOMIC DNA]</scope>
</reference>
<keyword evidence="1" id="KW-0808">Transferase</keyword>
<keyword evidence="2" id="KW-1185">Reference proteome</keyword>
<dbReference type="GO" id="GO:0003964">
    <property type="term" value="F:RNA-directed DNA polymerase activity"/>
    <property type="evidence" value="ECO:0007669"/>
    <property type="project" value="UniProtKB-KW"/>
</dbReference>
<keyword evidence="1" id="KW-0548">Nucleotidyltransferase</keyword>
<dbReference type="EMBL" id="BMAT01012355">
    <property type="protein sequence ID" value="GFR90481.1"/>
    <property type="molecule type" value="Genomic_DNA"/>
</dbReference>
<comment type="caution">
    <text evidence="1">The sequence shown here is derived from an EMBL/GenBank/DDBJ whole genome shotgun (WGS) entry which is preliminary data.</text>
</comment>
<evidence type="ECO:0000313" key="2">
    <source>
        <dbReference type="Proteomes" id="UP000762676"/>
    </source>
</evidence>
<gene>
    <name evidence="1" type="ORF">ElyMa_006150700</name>
</gene>
<proteinExistence type="predicted"/>